<feature type="active site" evidence="5">
    <location>
        <position position="281"/>
    </location>
</feature>
<evidence type="ECO:0000256" key="5">
    <source>
        <dbReference type="PROSITE-ProRule" id="PRU10007"/>
    </source>
</evidence>
<dbReference type="InterPro" id="IPR016160">
    <property type="entry name" value="Ald_DH_CS_CYS"/>
</dbReference>
<reference evidence="8 9" key="1">
    <citation type="journal article" date="2004" name="Science">
        <title>The genome of the diatom Thalassiosira pseudonana: ecology, evolution, and metabolism.</title>
        <authorList>
            <person name="Armbrust E.V."/>
            <person name="Berges J.A."/>
            <person name="Bowler C."/>
            <person name="Green B.R."/>
            <person name="Martinez D."/>
            <person name="Putnam N.H."/>
            <person name="Zhou S."/>
            <person name="Allen A.E."/>
            <person name="Apt K.E."/>
            <person name="Bechner M."/>
            <person name="Brzezinski M.A."/>
            <person name="Chaal B.K."/>
            <person name="Chiovitti A."/>
            <person name="Davis A.K."/>
            <person name="Demarest M.S."/>
            <person name="Detter J.C."/>
            <person name="Glavina T."/>
            <person name="Goodstein D."/>
            <person name="Hadi M.Z."/>
            <person name="Hellsten U."/>
            <person name="Hildebrand M."/>
            <person name="Jenkins B.D."/>
            <person name="Jurka J."/>
            <person name="Kapitonov V.V."/>
            <person name="Kroger N."/>
            <person name="Lau W.W."/>
            <person name="Lane T.W."/>
            <person name="Larimer F.W."/>
            <person name="Lippmeier J.C."/>
            <person name="Lucas S."/>
            <person name="Medina M."/>
            <person name="Montsant A."/>
            <person name="Obornik M."/>
            <person name="Parker M.S."/>
            <person name="Palenik B."/>
            <person name="Pazour G.J."/>
            <person name="Richardson P.M."/>
            <person name="Rynearson T.A."/>
            <person name="Saito M.A."/>
            <person name="Schwartz D.C."/>
            <person name="Thamatrakoln K."/>
            <person name="Valentin K."/>
            <person name="Vardi A."/>
            <person name="Wilkerson F.P."/>
            <person name="Rokhsar D.S."/>
        </authorList>
    </citation>
    <scope>NUCLEOTIDE SEQUENCE [LARGE SCALE GENOMIC DNA]</scope>
    <source>
        <strain evidence="8 9">CCMP1335</strain>
    </source>
</reference>
<evidence type="ECO:0000256" key="2">
    <source>
        <dbReference type="ARBA" id="ARBA00023002"/>
    </source>
</evidence>
<dbReference type="HOGENOM" id="CLU_005391_0_1_1"/>
<dbReference type="PaxDb" id="35128-Thaps268550"/>
<proteinExistence type="inferred from homology"/>
<evidence type="ECO:0000256" key="1">
    <source>
        <dbReference type="ARBA" id="ARBA00009986"/>
    </source>
</evidence>
<gene>
    <name evidence="8" type="primary">ALD1</name>
    <name evidence="8" type="ORF">THAPSDRAFT_268550</name>
</gene>
<dbReference type="InParanoid" id="B8BYY3"/>
<dbReference type="PROSITE" id="PS00687">
    <property type="entry name" value="ALDEHYDE_DEHYDR_GLU"/>
    <property type="match status" value="1"/>
</dbReference>
<protein>
    <recommendedName>
        <fullName evidence="4">aldehyde dehydrogenase (NAD(+))</fullName>
        <ecNumber evidence="4">1.2.1.3</ecNumber>
    </recommendedName>
</protein>
<dbReference type="EMBL" id="CM000640">
    <property type="protein sequence ID" value="EED93969.1"/>
    <property type="molecule type" value="Genomic_DNA"/>
</dbReference>
<dbReference type="InterPro" id="IPR029510">
    <property type="entry name" value="Ald_DH_CS_GLU"/>
</dbReference>
<dbReference type="OMA" id="GQLIMQY"/>
<dbReference type="PROSITE" id="PS00070">
    <property type="entry name" value="ALDEHYDE_DEHYDR_CYS"/>
    <property type="match status" value="1"/>
</dbReference>
<dbReference type="GeneID" id="7445361"/>
<dbReference type="Gene3D" id="3.40.309.10">
    <property type="entry name" value="Aldehyde Dehydrogenase, Chain A, domain 2"/>
    <property type="match status" value="1"/>
</dbReference>
<evidence type="ECO:0000256" key="4">
    <source>
        <dbReference type="ARBA" id="ARBA00024226"/>
    </source>
</evidence>
<comment type="similarity">
    <text evidence="1 6">Belongs to the aldehyde dehydrogenase family.</text>
</comment>
<dbReference type="AlphaFoldDB" id="B8BYY3"/>
<evidence type="ECO:0000259" key="7">
    <source>
        <dbReference type="Pfam" id="PF00171"/>
    </source>
</evidence>
<dbReference type="eggNOG" id="KOG2450">
    <property type="taxonomic scope" value="Eukaryota"/>
</dbReference>
<dbReference type="InterPro" id="IPR016163">
    <property type="entry name" value="Ald_DH_C"/>
</dbReference>
<dbReference type="SUPFAM" id="SSF53720">
    <property type="entry name" value="ALDH-like"/>
    <property type="match status" value="1"/>
</dbReference>
<dbReference type="PANTHER" id="PTHR11699">
    <property type="entry name" value="ALDEHYDE DEHYDROGENASE-RELATED"/>
    <property type="match status" value="1"/>
</dbReference>
<dbReference type="Gene3D" id="3.40.605.10">
    <property type="entry name" value="Aldehyde Dehydrogenase, Chain A, domain 1"/>
    <property type="match status" value="1"/>
</dbReference>
<name>B8BYY3_THAPS</name>
<dbReference type="FunFam" id="3.40.605.10:FF:000026">
    <property type="entry name" value="Aldehyde dehydrogenase, putative"/>
    <property type="match status" value="1"/>
</dbReference>
<dbReference type="EC" id="1.2.1.3" evidence="4"/>
<accession>B8BYY3</accession>
<evidence type="ECO:0000313" key="8">
    <source>
        <dbReference type="EMBL" id="EED93969.1"/>
    </source>
</evidence>
<dbReference type="Proteomes" id="UP000001449">
    <property type="component" value="Chromosome 3"/>
</dbReference>
<dbReference type="STRING" id="35128.B8BYY3"/>
<organism evidence="8 9">
    <name type="scientific">Thalassiosira pseudonana</name>
    <name type="common">Marine diatom</name>
    <name type="synonym">Cyclotella nana</name>
    <dbReference type="NCBI Taxonomy" id="35128"/>
    <lineage>
        <taxon>Eukaryota</taxon>
        <taxon>Sar</taxon>
        <taxon>Stramenopiles</taxon>
        <taxon>Ochrophyta</taxon>
        <taxon>Bacillariophyta</taxon>
        <taxon>Coscinodiscophyceae</taxon>
        <taxon>Thalassiosirophycidae</taxon>
        <taxon>Thalassiosirales</taxon>
        <taxon>Thalassiosiraceae</taxon>
        <taxon>Thalassiosira</taxon>
    </lineage>
</organism>
<keyword evidence="9" id="KW-1185">Reference proteome</keyword>
<dbReference type="GO" id="GO:0004029">
    <property type="term" value="F:aldehyde dehydrogenase (NAD+) activity"/>
    <property type="evidence" value="ECO:0000318"/>
    <property type="project" value="GO_Central"/>
</dbReference>
<feature type="domain" description="Aldehyde dehydrogenase" evidence="7">
    <location>
        <begin position="40"/>
        <end position="511"/>
    </location>
</feature>
<dbReference type="InterPro" id="IPR016162">
    <property type="entry name" value="Ald_DH_N"/>
</dbReference>
<evidence type="ECO:0000313" key="9">
    <source>
        <dbReference type="Proteomes" id="UP000001449"/>
    </source>
</evidence>
<keyword evidence="3" id="KW-0520">NAD</keyword>
<reference evidence="8 9" key="2">
    <citation type="journal article" date="2008" name="Nature">
        <title>The Phaeodactylum genome reveals the evolutionary history of diatom genomes.</title>
        <authorList>
            <person name="Bowler C."/>
            <person name="Allen A.E."/>
            <person name="Badger J.H."/>
            <person name="Grimwood J."/>
            <person name="Jabbari K."/>
            <person name="Kuo A."/>
            <person name="Maheswari U."/>
            <person name="Martens C."/>
            <person name="Maumus F."/>
            <person name="Otillar R.P."/>
            <person name="Rayko E."/>
            <person name="Salamov A."/>
            <person name="Vandepoele K."/>
            <person name="Beszteri B."/>
            <person name="Gruber A."/>
            <person name="Heijde M."/>
            <person name="Katinka M."/>
            <person name="Mock T."/>
            <person name="Valentin K."/>
            <person name="Verret F."/>
            <person name="Berges J.A."/>
            <person name="Brownlee C."/>
            <person name="Cadoret J.P."/>
            <person name="Chiovitti A."/>
            <person name="Choi C.J."/>
            <person name="Coesel S."/>
            <person name="De Martino A."/>
            <person name="Detter J.C."/>
            <person name="Durkin C."/>
            <person name="Falciatore A."/>
            <person name="Fournet J."/>
            <person name="Haruta M."/>
            <person name="Huysman M.J."/>
            <person name="Jenkins B.D."/>
            <person name="Jiroutova K."/>
            <person name="Jorgensen R.E."/>
            <person name="Joubert Y."/>
            <person name="Kaplan A."/>
            <person name="Kroger N."/>
            <person name="Kroth P.G."/>
            <person name="La Roche J."/>
            <person name="Lindquist E."/>
            <person name="Lommer M."/>
            <person name="Martin-Jezequel V."/>
            <person name="Lopez P.J."/>
            <person name="Lucas S."/>
            <person name="Mangogna M."/>
            <person name="McGinnis K."/>
            <person name="Medlin L.K."/>
            <person name="Montsant A."/>
            <person name="Oudot-Le Secq M.P."/>
            <person name="Napoli C."/>
            <person name="Obornik M."/>
            <person name="Parker M.S."/>
            <person name="Petit J.L."/>
            <person name="Porcel B.M."/>
            <person name="Poulsen N."/>
            <person name="Robison M."/>
            <person name="Rychlewski L."/>
            <person name="Rynearson T.A."/>
            <person name="Schmutz J."/>
            <person name="Shapiro H."/>
            <person name="Siaut M."/>
            <person name="Stanley M."/>
            <person name="Sussman M.R."/>
            <person name="Taylor A.R."/>
            <person name="Vardi A."/>
            <person name="von Dassow P."/>
            <person name="Vyverman W."/>
            <person name="Willis A."/>
            <person name="Wyrwicz L.S."/>
            <person name="Rokhsar D.S."/>
            <person name="Weissenbach J."/>
            <person name="Armbrust E.V."/>
            <person name="Green B.R."/>
            <person name="Van de Peer Y."/>
            <person name="Grigoriev I.V."/>
        </authorList>
    </citation>
    <scope>NUCLEOTIDE SEQUENCE [LARGE SCALE GENOMIC DNA]</scope>
    <source>
        <strain evidence="8 9">CCMP1335</strain>
    </source>
</reference>
<dbReference type="Pfam" id="PF00171">
    <property type="entry name" value="Aldedh"/>
    <property type="match status" value="1"/>
</dbReference>
<dbReference type="InterPro" id="IPR016161">
    <property type="entry name" value="Ald_DH/histidinol_DH"/>
</dbReference>
<sequence>MYTPYSPNPTKKQKHQTVIAGIDTTQLETRLFINNEFVPSIKEKKFETVNPATEEVICEVWEAGVEDVDRAVTARAAFEIGSPWRSMNATDRRDLLNKLADLITRDRDYLSKLESLDVGKPLGRGGKYGSTVDLHLAIQHLRYFAGYADKLLGAQIPVDGSILCYTRKEPIGVCAAIVPWNFPILMMIWKLCPALAAGCTTIVKSSEKTPLTALHIAKLCKEAGFPAGVVNVLSGYGAGGAGEALARHPDIDKIGFTGSTKVGHMIERYSAESNLKSVTLELGGKSPLIIFDDADLETAVACAKVGLFMNAGQVCTACSRIFVQEGIHDKFVSAMVNSVQDINIGSFEQEDEKETLRPIEQGPQVDKIQFTKVLDYIKIGQVEGATLCIGGHRYGHKGYFIEPTVFTDVTDEMTIAKEEIFGPVMTILKFKTDEEAIDRANHTEYGLAAGVMSTNGARAISAAHQIRAGTVWINTYNSYDCAAPFGGYKQSGHGRDLGKESLDNYLETKSVMIPLVGLKC</sequence>
<dbReference type="RefSeq" id="XP_002288533.1">
    <property type="nucleotide sequence ID" value="XM_002288497.1"/>
</dbReference>
<dbReference type="InterPro" id="IPR015590">
    <property type="entry name" value="Aldehyde_DH_dom"/>
</dbReference>
<keyword evidence="2 6" id="KW-0560">Oxidoreductase</keyword>
<dbReference type="KEGG" id="tps:THAPSDRAFT_268550"/>
<evidence type="ECO:0000256" key="6">
    <source>
        <dbReference type="RuleBase" id="RU003345"/>
    </source>
</evidence>
<evidence type="ECO:0000256" key="3">
    <source>
        <dbReference type="ARBA" id="ARBA00023027"/>
    </source>
</evidence>
<dbReference type="FunFam" id="3.40.309.10:FF:000012">
    <property type="entry name" value="Betaine aldehyde dehydrogenase"/>
    <property type="match status" value="1"/>
</dbReference>
<dbReference type="FunFam" id="3.40.605.10:FF:000029">
    <property type="entry name" value="Aldehyde dehydrogenase, mitochondrial"/>
    <property type="match status" value="1"/>
</dbReference>